<dbReference type="PANTHER" id="PTHR23079:SF55">
    <property type="entry name" value="RNA-DIRECTED RNA POLYMERASE"/>
    <property type="match status" value="1"/>
</dbReference>
<dbReference type="EC" id="2.7.7.48" evidence="1"/>
<accession>A0A9N9EDA9</accession>
<dbReference type="InterPro" id="IPR007855">
    <property type="entry name" value="RDRP"/>
</dbReference>
<feature type="domain" description="RDRP core" evidence="2">
    <location>
        <begin position="54"/>
        <end position="114"/>
    </location>
</feature>
<dbReference type="InterPro" id="IPR057596">
    <property type="entry name" value="RDRP_core"/>
</dbReference>
<comment type="similarity">
    <text evidence="1">Belongs to the RdRP family.</text>
</comment>
<sequence length="118" mass="13660">KEKALTILDNFHQHKLRIYDPLSCLKIEVARLQGGDSRQETVPSYCVMMRKVDITPSKMYILPSTMETSNRTIRCFEDHKERFLRVQFNDENGKLTSSNGDNHISTLNQVHHTLVNGK</sequence>
<evidence type="ECO:0000313" key="3">
    <source>
        <dbReference type="EMBL" id="CAG8670293.1"/>
    </source>
</evidence>
<reference evidence="3" key="1">
    <citation type="submission" date="2021-06" db="EMBL/GenBank/DDBJ databases">
        <authorList>
            <person name="Kallberg Y."/>
            <person name="Tangrot J."/>
            <person name="Rosling A."/>
        </authorList>
    </citation>
    <scope>NUCLEOTIDE SEQUENCE</scope>
    <source>
        <strain evidence="3">BR232B</strain>
    </source>
</reference>
<name>A0A9N9EDA9_9GLOM</name>
<organism evidence="3 4">
    <name type="scientific">Paraglomus brasilianum</name>
    <dbReference type="NCBI Taxonomy" id="144538"/>
    <lineage>
        <taxon>Eukaryota</taxon>
        <taxon>Fungi</taxon>
        <taxon>Fungi incertae sedis</taxon>
        <taxon>Mucoromycota</taxon>
        <taxon>Glomeromycotina</taxon>
        <taxon>Glomeromycetes</taxon>
        <taxon>Paraglomerales</taxon>
        <taxon>Paraglomeraceae</taxon>
        <taxon>Paraglomus</taxon>
    </lineage>
</organism>
<dbReference type="AlphaFoldDB" id="A0A9N9EDA9"/>
<evidence type="ECO:0000259" key="2">
    <source>
        <dbReference type="Pfam" id="PF05183"/>
    </source>
</evidence>
<dbReference type="Proteomes" id="UP000789739">
    <property type="component" value="Unassembled WGS sequence"/>
</dbReference>
<feature type="non-terminal residue" evidence="3">
    <location>
        <position position="1"/>
    </location>
</feature>
<dbReference type="GO" id="GO:0030422">
    <property type="term" value="P:siRNA processing"/>
    <property type="evidence" value="ECO:0007669"/>
    <property type="project" value="TreeGrafter"/>
</dbReference>
<keyword evidence="1" id="KW-0808">Transferase</keyword>
<comment type="caution">
    <text evidence="3">The sequence shown here is derived from an EMBL/GenBank/DDBJ whole genome shotgun (WGS) entry which is preliminary data.</text>
</comment>
<dbReference type="GO" id="GO:0031380">
    <property type="term" value="C:nuclear RNA-directed RNA polymerase complex"/>
    <property type="evidence" value="ECO:0007669"/>
    <property type="project" value="TreeGrafter"/>
</dbReference>
<keyword evidence="1" id="KW-0548">Nucleotidyltransferase</keyword>
<evidence type="ECO:0000256" key="1">
    <source>
        <dbReference type="RuleBase" id="RU363098"/>
    </source>
</evidence>
<dbReference type="EMBL" id="CAJVPI010004830">
    <property type="protein sequence ID" value="CAG8670293.1"/>
    <property type="molecule type" value="Genomic_DNA"/>
</dbReference>
<protein>
    <recommendedName>
        <fullName evidence="1">RNA-dependent RNA polymerase</fullName>
        <ecNumber evidence="1">2.7.7.48</ecNumber>
    </recommendedName>
</protein>
<dbReference type="GO" id="GO:0003723">
    <property type="term" value="F:RNA binding"/>
    <property type="evidence" value="ECO:0007669"/>
    <property type="project" value="UniProtKB-KW"/>
</dbReference>
<proteinExistence type="inferred from homology"/>
<gene>
    <name evidence="3" type="ORF">PBRASI_LOCUS11265</name>
</gene>
<dbReference type="Pfam" id="PF05183">
    <property type="entry name" value="RdRP"/>
    <property type="match status" value="1"/>
</dbReference>
<evidence type="ECO:0000313" key="4">
    <source>
        <dbReference type="Proteomes" id="UP000789739"/>
    </source>
</evidence>
<dbReference type="GO" id="GO:0003968">
    <property type="term" value="F:RNA-directed RNA polymerase activity"/>
    <property type="evidence" value="ECO:0007669"/>
    <property type="project" value="UniProtKB-KW"/>
</dbReference>
<keyword evidence="4" id="KW-1185">Reference proteome</keyword>
<dbReference type="PANTHER" id="PTHR23079">
    <property type="entry name" value="RNA-DEPENDENT RNA POLYMERASE"/>
    <property type="match status" value="1"/>
</dbReference>
<keyword evidence="1" id="KW-0694">RNA-binding</keyword>
<keyword evidence="1" id="KW-0696">RNA-directed RNA polymerase</keyword>
<comment type="catalytic activity">
    <reaction evidence="1">
        <text>RNA(n) + a ribonucleoside 5'-triphosphate = RNA(n+1) + diphosphate</text>
        <dbReference type="Rhea" id="RHEA:21248"/>
        <dbReference type="Rhea" id="RHEA-COMP:14527"/>
        <dbReference type="Rhea" id="RHEA-COMP:17342"/>
        <dbReference type="ChEBI" id="CHEBI:33019"/>
        <dbReference type="ChEBI" id="CHEBI:61557"/>
        <dbReference type="ChEBI" id="CHEBI:140395"/>
        <dbReference type="EC" id="2.7.7.48"/>
    </reaction>
</comment>
<dbReference type="OrthoDB" id="6513042at2759"/>